<name>A0ABP1S7Z4_9HEXA</name>
<evidence type="ECO:0000256" key="1">
    <source>
        <dbReference type="SAM" id="Phobius"/>
    </source>
</evidence>
<evidence type="ECO:0008006" key="4">
    <source>
        <dbReference type="Google" id="ProtNLM"/>
    </source>
</evidence>
<gene>
    <name evidence="2" type="ORF">ODALV1_LOCUS30700</name>
</gene>
<comment type="caution">
    <text evidence="2">The sequence shown here is derived from an EMBL/GenBank/DDBJ whole genome shotgun (WGS) entry which is preliminary data.</text>
</comment>
<protein>
    <recommendedName>
        <fullName evidence="4">Odorant receptor</fullName>
    </recommendedName>
</protein>
<accession>A0ABP1S7Z4</accession>
<reference evidence="2 3" key="1">
    <citation type="submission" date="2024-08" db="EMBL/GenBank/DDBJ databases">
        <authorList>
            <person name="Cucini C."/>
            <person name="Frati F."/>
        </authorList>
    </citation>
    <scope>NUCLEOTIDE SEQUENCE [LARGE SCALE GENOMIC DNA]</scope>
</reference>
<feature type="transmembrane region" description="Helical" evidence="1">
    <location>
        <begin position="138"/>
        <end position="158"/>
    </location>
</feature>
<sequence length="410" mass="47554">MLRKQSDLFTTFYTLPFMPHSVPITWNPDTHQASFDEQSIKKTNFLYYLHTSALILMLIQLMLDTETSNFTKLPTFFSVICLIMQNLYLHIGRIHNHDIVLYINGLFQLMERQERIEIKSHRRVIEPKMNILEILNRLFAYALKITVTLTPLVFVYGLHWSDSNKSSLVGSVMLKYGKINMETEDTLKTSVKMILKVFLFLFNHYLWAAGLYALAVFMNWFHNLGTFILRCSLKKYLHNCLHNGKVYPTAQETLVYREIQVLSILNNIINQTVIFVLTTGVIFLLALCLTATIRLEWHMEHMLAVAFFGIISIDCFLFLLVCVGGMVGPYVESRKALETLKRQHPSSGFARRGSRYSFRWLQRYVKSCFLIKVKMGKDNFLEELTPLNCVNLAISVTVNILLLTVSHKEP</sequence>
<dbReference type="Proteomes" id="UP001642540">
    <property type="component" value="Unassembled WGS sequence"/>
</dbReference>
<keyword evidence="1" id="KW-1133">Transmembrane helix</keyword>
<keyword evidence="1" id="KW-0812">Transmembrane</keyword>
<evidence type="ECO:0000313" key="3">
    <source>
        <dbReference type="Proteomes" id="UP001642540"/>
    </source>
</evidence>
<organism evidence="2 3">
    <name type="scientific">Orchesella dallaii</name>
    <dbReference type="NCBI Taxonomy" id="48710"/>
    <lineage>
        <taxon>Eukaryota</taxon>
        <taxon>Metazoa</taxon>
        <taxon>Ecdysozoa</taxon>
        <taxon>Arthropoda</taxon>
        <taxon>Hexapoda</taxon>
        <taxon>Collembola</taxon>
        <taxon>Entomobryomorpha</taxon>
        <taxon>Entomobryoidea</taxon>
        <taxon>Orchesellidae</taxon>
        <taxon>Orchesellinae</taxon>
        <taxon>Orchesella</taxon>
    </lineage>
</organism>
<feature type="transmembrane region" description="Helical" evidence="1">
    <location>
        <begin position="305"/>
        <end position="331"/>
    </location>
</feature>
<feature type="transmembrane region" description="Helical" evidence="1">
    <location>
        <begin position="273"/>
        <end position="293"/>
    </location>
</feature>
<keyword evidence="3" id="KW-1185">Reference proteome</keyword>
<proteinExistence type="predicted"/>
<feature type="transmembrane region" description="Helical" evidence="1">
    <location>
        <begin position="205"/>
        <end position="229"/>
    </location>
</feature>
<dbReference type="EMBL" id="CAXLJM020000164">
    <property type="protein sequence ID" value="CAL8146090.1"/>
    <property type="molecule type" value="Genomic_DNA"/>
</dbReference>
<feature type="transmembrane region" description="Helical" evidence="1">
    <location>
        <begin position="45"/>
        <end position="63"/>
    </location>
</feature>
<feature type="transmembrane region" description="Helical" evidence="1">
    <location>
        <begin position="75"/>
        <end position="91"/>
    </location>
</feature>
<keyword evidence="1" id="KW-0472">Membrane</keyword>
<evidence type="ECO:0000313" key="2">
    <source>
        <dbReference type="EMBL" id="CAL8146090.1"/>
    </source>
</evidence>